<gene>
    <name evidence="1" type="ORF">DYU11_22915</name>
</gene>
<sequence length="61" mass="6728">MGKSKKASKHKNTTVVIVEKDVSVSFEEFEQVMTTLIQGSPVTNEQLKKKNGAVKGRPQNP</sequence>
<reference evidence="1 2" key="1">
    <citation type="submission" date="2018-08" db="EMBL/GenBank/DDBJ databases">
        <title>Fibrisoma montanum sp. nov., isolated from Danxia mountain soil.</title>
        <authorList>
            <person name="Huang Y."/>
        </authorList>
    </citation>
    <scope>NUCLEOTIDE SEQUENCE [LARGE SCALE GENOMIC DNA]</scope>
    <source>
        <strain evidence="1 2">HYT19</strain>
    </source>
</reference>
<organism evidence="1 2">
    <name type="scientific">Fibrisoma montanum</name>
    <dbReference type="NCBI Taxonomy" id="2305895"/>
    <lineage>
        <taxon>Bacteria</taxon>
        <taxon>Pseudomonadati</taxon>
        <taxon>Bacteroidota</taxon>
        <taxon>Cytophagia</taxon>
        <taxon>Cytophagales</taxon>
        <taxon>Spirosomataceae</taxon>
        <taxon>Fibrisoma</taxon>
    </lineage>
</organism>
<dbReference type="AlphaFoldDB" id="A0A418M211"/>
<comment type="caution">
    <text evidence="1">The sequence shown here is derived from an EMBL/GenBank/DDBJ whole genome shotgun (WGS) entry which is preliminary data.</text>
</comment>
<keyword evidence="2" id="KW-1185">Reference proteome</keyword>
<proteinExistence type="predicted"/>
<accession>A0A418M211</accession>
<dbReference type="EMBL" id="QXED01000007">
    <property type="protein sequence ID" value="RIV19782.1"/>
    <property type="molecule type" value="Genomic_DNA"/>
</dbReference>
<dbReference type="Proteomes" id="UP000283523">
    <property type="component" value="Unassembled WGS sequence"/>
</dbReference>
<evidence type="ECO:0000313" key="1">
    <source>
        <dbReference type="EMBL" id="RIV19782.1"/>
    </source>
</evidence>
<protein>
    <submittedName>
        <fullName evidence="1">Uncharacterized protein</fullName>
    </submittedName>
</protein>
<evidence type="ECO:0000313" key="2">
    <source>
        <dbReference type="Proteomes" id="UP000283523"/>
    </source>
</evidence>
<name>A0A418M211_9BACT</name>